<feature type="transmembrane region" description="Helical" evidence="1">
    <location>
        <begin position="135"/>
        <end position="154"/>
    </location>
</feature>
<accession>A0A5C6AI43</accession>
<dbReference type="OrthoDB" id="272721at2"/>
<evidence type="ECO:0000313" key="2">
    <source>
        <dbReference type="EMBL" id="TWT99712.1"/>
    </source>
</evidence>
<keyword evidence="1" id="KW-1133">Transmembrane helix</keyword>
<keyword evidence="3" id="KW-1185">Reference proteome</keyword>
<organism evidence="2 3">
    <name type="scientific">Botrimarina colliarenosi</name>
    <dbReference type="NCBI Taxonomy" id="2528001"/>
    <lineage>
        <taxon>Bacteria</taxon>
        <taxon>Pseudomonadati</taxon>
        <taxon>Planctomycetota</taxon>
        <taxon>Planctomycetia</taxon>
        <taxon>Pirellulales</taxon>
        <taxon>Lacipirellulaceae</taxon>
        <taxon>Botrimarina</taxon>
    </lineage>
</organism>
<gene>
    <name evidence="2" type="ORF">Pla108_06550</name>
</gene>
<feature type="transmembrane region" description="Helical" evidence="1">
    <location>
        <begin position="109"/>
        <end position="129"/>
    </location>
</feature>
<dbReference type="AlphaFoldDB" id="A0A5C6AI43"/>
<keyword evidence="1" id="KW-0472">Membrane</keyword>
<keyword evidence="1" id="KW-0812">Transmembrane</keyword>
<comment type="caution">
    <text evidence="2">The sequence shown here is derived from an EMBL/GenBank/DDBJ whole genome shotgun (WGS) entry which is preliminary data.</text>
</comment>
<proteinExistence type="predicted"/>
<name>A0A5C6AI43_9BACT</name>
<dbReference type="Proteomes" id="UP000317421">
    <property type="component" value="Unassembled WGS sequence"/>
</dbReference>
<reference evidence="2 3" key="1">
    <citation type="submission" date="2019-02" db="EMBL/GenBank/DDBJ databases">
        <title>Deep-cultivation of Planctomycetes and their phenomic and genomic characterization uncovers novel biology.</title>
        <authorList>
            <person name="Wiegand S."/>
            <person name="Jogler M."/>
            <person name="Boedeker C."/>
            <person name="Pinto D."/>
            <person name="Vollmers J."/>
            <person name="Rivas-Marin E."/>
            <person name="Kohn T."/>
            <person name="Peeters S.H."/>
            <person name="Heuer A."/>
            <person name="Rast P."/>
            <person name="Oberbeckmann S."/>
            <person name="Bunk B."/>
            <person name="Jeske O."/>
            <person name="Meyerdierks A."/>
            <person name="Storesund J.E."/>
            <person name="Kallscheuer N."/>
            <person name="Luecker S."/>
            <person name="Lage O.M."/>
            <person name="Pohl T."/>
            <person name="Merkel B.J."/>
            <person name="Hornburger P."/>
            <person name="Mueller R.-W."/>
            <person name="Bruemmer F."/>
            <person name="Labrenz M."/>
            <person name="Spormann A.M."/>
            <person name="Op Den Camp H."/>
            <person name="Overmann J."/>
            <person name="Amann R."/>
            <person name="Jetten M.S.M."/>
            <person name="Mascher T."/>
            <person name="Medema M.H."/>
            <person name="Devos D.P."/>
            <person name="Kaster A.-K."/>
            <person name="Ovreas L."/>
            <person name="Rohde M."/>
            <person name="Galperin M.Y."/>
            <person name="Jogler C."/>
        </authorList>
    </citation>
    <scope>NUCLEOTIDE SEQUENCE [LARGE SCALE GENOMIC DNA]</scope>
    <source>
        <strain evidence="2 3">Pla108</strain>
    </source>
</reference>
<dbReference type="EMBL" id="SJPR01000001">
    <property type="protein sequence ID" value="TWT99712.1"/>
    <property type="molecule type" value="Genomic_DNA"/>
</dbReference>
<protein>
    <submittedName>
        <fullName evidence="2">Uncharacterized protein</fullName>
    </submittedName>
</protein>
<evidence type="ECO:0000256" key="1">
    <source>
        <dbReference type="SAM" id="Phobius"/>
    </source>
</evidence>
<sequence>MDDNPYAAFPASRAMPAGPIDREARDRLAADLRDYLNDQITAFQLDERIFDAPLSEDPVVRFVSNEAWLFYDDCKDHQVVIDRRGWKYLQRLLLLLESDCSVALERRRLWSLTQLVAVVALACFAGAVWQIGWNHLLWLVTISLGLISMLIGWLRTRGRQRLMAAVGPYQEALAPFGSFAELRTICDATPHFSRASFSPELAQRRIRPDSSNTIMRLQRALSQLLYSPAYLLAQCFPMDDTTPRVIVPRRSVH</sequence>
<evidence type="ECO:0000313" key="3">
    <source>
        <dbReference type="Proteomes" id="UP000317421"/>
    </source>
</evidence>
<dbReference type="RefSeq" id="WP_146442910.1">
    <property type="nucleotide sequence ID" value="NZ_SJPR01000001.1"/>
</dbReference>